<evidence type="ECO:0000313" key="2">
    <source>
        <dbReference type="EMBL" id="PIU73322.1"/>
    </source>
</evidence>
<dbReference type="Proteomes" id="UP000231407">
    <property type="component" value="Unassembled WGS sequence"/>
</dbReference>
<evidence type="ECO:0000259" key="1">
    <source>
        <dbReference type="Pfam" id="PF13470"/>
    </source>
</evidence>
<evidence type="ECO:0000313" key="3">
    <source>
        <dbReference type="Proteomes" id="UP000231407"/>
    </source>
</evidence>
<dbReference type="AlphaFoldDB" id="A0A2M7ART6"/>
<dbReference type="InterPro" id="IPR002850">
    <property type="entry name" value="PIN_toxin-like"/>
</dbReference>
<dbReference type="PANTHER" id="PTHR34610:SF4">
    <property type="entry name" value="SLL8027 PROTEIN"/>
    <property type="match status" value="1"/>
</dbReference>
<dbReference type="NCBIfam" id="TIGR00305">
    <property type="entry name" value="putative toxin-antitoxin system toxin component, PIN family"/>
    <property type="match status" value="1"/>
</dbReference>
<organism evidence="2 3">
    <name type="scientific">Candidatus Shapirobacteria bacterium CG06_land_8_20_14_3_00_40_12</name>
    <dbReference type="NCBI Taxonomy" id="1974881"/>
    <lineage>
        <taxon>Bacteria</taxon>
        <taxon>Candidatus Shapironibacteriota</taxon>
    </lineage>
</organism>
<reference evidence="3" key="1">
    <citation type="submission" date="2017-09" db="EMBL/GenBank/DDBJ databases">
        <title>Depth-based differentiation of microbial function through sediment-hosted aquifers and enrichment of novel symbionts in the deep terrestrial subsurface.</title>
        <authorList>
            <person name="Probst A.J."/>
            <person name="Ladd B."/>
            <person name="Jarett J.K."/>
            <person name="Geller-Mcgrath D.E."/>
            <person name="Sieber C.M.K."/>
            <person name="Emerson J.B."/>
            <person name="Anantharaman K."/>
            <person name="Thomas B.C."/>
            <person name="Malmstrom R."/>
            <person name="Stieglmeier M."/>
            <person name="Klingl A."/>
            <person name="Woyke T."/>
            <person name="Ryan C.M."/>
            <person name="Banfield J.F."/>
        </authorList>
    </citation>
    <scope>NUCLEOTIDE SEQUENCE [LARGE SCALE GENOMIC DNA]</scope>
</reference>
<dbReference type="EMBL" id="PEWA01000039">
    <property type="protein sequence ID" value="PIU73322.1"/>
    <property type="molecule type" value="Genomic_DNA"/>
</dbReference>
<sequence length="142" mass="16189">MLQAVIDTNVLIRANIRKSGSDFLVYKAFLEEKFELLYSEKLISELRRVLNYPRISFKYGFNGEIVLDFINSIVTFGKLVYKPTAVKICRDPDDDELLSIALTVFLKKPIWVVSGDKDLLELEGKVKSINIVSAGKFVKLLK</sequence>
<gene>
    <name evidence="2" type="ORF">COS78_02905</name>
</gene>
<dbReference type="InterPro" id="IPR002716">
    <property type="entry name" value="PIN_dom"/>
</dbReference>
<accession>A0A2M7ART6</accession>
<dbReference type="PANTHER" id="PTHR34610">
    <property type="entry name" value="SSL7007 PROTEIN"/>
    <property type="match status" value="1"/>
</dbReference>
<proteinExistence type="predicted"/>
<dbReference type="InterPro" id="IPR029060">
    <property type="entry name" value="PIN-like_dom_sf"/>
</dbReference>
<name>A0A2M7ART6_9BACT</name>
<comment type="caution">
    <text evidence="2">The sequence shown here is derived from an EMBL/GenBank/DDBJ whole genome shotgun (WGS) entry which is preliminary data.</text>
</comment>
<dbReference type="Pfam" id="PF13470">
    <property type="entry name" value="PIN_3"/>
    <property type="match status" value="1"/>
</dbReference>
<dbReference type="SUPFAM" id="SSF88723">
    <property type="entry name" value="PIN domain-like"/>
    <property type="match status" value="1"/>
</dbReference>
<protein>
    <submittedName>
        <fullName evidence="2">Putative toxin-antitoxin system toxin component, PIN family</fullName>
    </submittedName>
</protein>
<feature type="domain" description="PIN" evidence="1">
    <location>
        <begin position="4"/>
        <end position="117"/>
    </location>
</feature>